<evidence type="ECO:0000256" key="7">
    <source>
        <dbReference type="ARBA" id="ARBA00022840"/>
    </source>
</evidence>
<keyword evidence="14" id="KW-1185">Reference proteome</keyword>
<dbReference type="EC" id="2.7.11.1" evidence="2"/>
<evidence type="ECO:0000313" key="13">
    <source>
        <dbReference type="EMBL" id="GFQ08257.1"/>
    </source>
</evidence>
<dbReference type="Gene3D" id="1.10.510.10">
    <property type="entry name" value="Transferase(Phosphotransferase) domain 1"/>
    <property type="match status" value="1"/>
</dbReference>
<feature type="non-terminal residue" evidence="13">
    <location>
        <position position="1"/>
    </location>
</feature>
<keyword evidence="5" id="KW-0812">Transmembrane</keyword>
<comment type="caution">
    <text evidence="13">The sequence shown here is derived from an EMBL/GenBank/DDBJ whole genome shotgun (WGS) entry which is preliminary data.</text>
</comment>
<keyword evidence="3" id="KW-0723">Serine/threonine-protein kinase</keyword>
<sequence length="126" mass="14065">ARPLLSHALQTLEFGEIADSRLEGNYVDGEMFRLIEAAAACVRHSSAKRPKMGQVVRAFDNLATSDLTNGMKVGESEIFNSAQQSAEIRLFRRMAFGSQDYSTDFFSQTQNSLSSEGNQHENSRRE</sequence>
<organism evidence="13 14">
    <name type="scientific">Phtheirospermum japonicum</name>
    <dbReference type="NCBI Taxonomy" id="374723"/>
    <lineage>
        <taxon>Eukaryota</taxon>
        <taxon>Viridiplantae</taxon>
        <taxon>Streptophyta</taxon>
        <taxon>Embryophyta</taxon>
        <taxon>Tracheophyta</taxon>
        <taxon>Spermatophyta</taxon>
        <taxon>Magnoliopsida</taxon>
        <taxon>eudicotyledons</taxon>
        <taxon>Gunneridae</taxon>
        <taxon>Pentapetalae</taxon>
        <taxon>asterids</taxon>
        <taxon>lamiids</taxon>
        <taxon>Lamiales</taxon>
        <taxon>Orobanchaceae</taxon>
        <taxon>Orobanchaceae incertae sedis</taxon>
        <taxon>Phtheirospermum</taxon>
    </lineage>
</organism>
<keyword evidence="7" id="KW-0067">ATP-binding</keyword>
<evidence type="ECO:0000256" key="11">
    <source>
        <dbReference type="ARBA" id="ARBA00048679"/>
    </source>
</evidence>
<keyword evidence="13" id="KW-0418">Kinase</keyword>
<proteinExistence type="predicted"/>
<name>A0A830D918_9LAMI</name>
<dbReference type="AlphaFoldDB" id="A0A830D918"/>
<keyword evidence="8" id="KW-1133">Transmembrane helix</keyword>
<comment type="catalytic activity">
    <reaction evidence="11">
        <text>L-seryl-[protein] + ATP = O-phospho-L-seryl-[protein] + ADP + H(+)</text>
        <dbReference type="Rhea" id="RHEA:17989"/>
        <dbReference type="Rhea" id="RHEA-COMP:9863"/>
        <dbReference type="Rhea" id="RHEA-COMP:11604"/>
        <dbReference type="ChEBI" id="CHEBI:15378"/>
        <dbReference type="ChEBI" id="CHEBI:29999"/>
        <dbReference type="ChEBI" id="CHEBI:30616"/>
        <dbReference type="ChEBI" id="CHEBI:83421"/>
        <dbReference type="ChEBI" id="CHEBI:456216"/>
        <dbReference type="EC" id="2.7.11.1"/>
    </reaction>
</comment>
<keyword evidence="4" id="KW-0808">Transferase</keyword>
<evidence type="ECO:0000256" key="5">
    <source>
        <dbReference type="ARBA" id="ARBA00022692"/>
    </source>
</evidence>
<dbReference type="GO" id="GO:0004674">
    <property type="term" value="F:protein serine/threonine kinase activity"/>
    <property type="evidence" value="ECO:0007669"/>
    <property type="project" value="UniProtKB-KW"/>
</dbReference>
<feature type="compositionally biased region" description="Polar residues" evidence="12">
    <location>
        <begin position="107"/>
        <end position="117"/>
    </location>
</feature>
<dbReference type="InterPro" id="IPR047117">
    <property type="entry name" value="PERK1-13-like"/>
</dbReference>
<dbReference type="PANTHER" id="PTHR47982:SF45">
    <property type="entry name" value="NON-SPECIFIC SERINE_THREONINE PROTEIN KINASE"/>
    <property type="match status" value="1"/>
</dbReference>
<reference evidence="13" key="1">
    <citation type="submission" date="2020-07" db="EMBL/GenBank/DDBJ databases">
        <title>Ethylene signaling mediates host invasion by parasitic plants.</title>
        <authorList>
            <person name="Yoshida S."/>
        </authorList>
    </citation>
    <scope>NUCLEOTIDE SEQUENCE</scope>
    <source>
        <strain evidence="13">Okayama</strain>
    </source>
</reference>
<evidence type="ECO:0000313" key="14">
    <source>
        <dbReference type="Proteomes" id="UP000653305"/>
    </source>
</evidence>
<comment type="subcellular location">
    <subcellularLocation>
        <location evidence="1">Cell membrane</location>
        <topology evidence="1">Single-pass membrane protein</topology>
    </subcellularLocation>
</comment>
<dbReference type="PANTHER" id="PTHR47982">
    <property type="entry name" value="PROLINE-RICH RECEPTOR-LIKE PROTEIN KINASE PERK4"/>
    <property type="match status" value="1"/>
</dbReference>
<evidence type="ECO:0000256" key="8">
    <source>
        <dbReference type="ARBA" id="ARBA00022989"/>
    </source>
</evidence>
<evidence type="ECO:0000256" key="9">
    <source>
        <dbReference type="ARBA" id="ARBA00023136"/>
    </source>
</evidence>
<evidence type="ECO:0000256" key="3">
    <source>
        <dbReference type="ARBA" id="ARBA00022527"/>
    </source>
</evidence>
<dbReference type="GO" id="GO:0005886">
    <property type="term" value="C:plasma membrane"/>
    <property type="evidence" value="ECO:0007669"/>
    <property type="project" value="UniProtKB-SubCell"/>
</dbReference>
<evidence type="ECO:0000256" key="2">
    <source>
        <dbReference type="ARBA" id="ARBA00012513"/>
    </source>
</evidence>
<gene>
    <name evidence="13" type="ORF">PHJA_002969700</name>
</gene>
<protein>
    <recommendedName>
        <fullName evidence="2">non-specific serine/threonine protein kinase</fullName>
        <ecNumber evidence="2">2.7.11.1</ecNumber>
    </recommendedName>
</protein>
<keyword evidence="13" id="KW-0675">Receptor</keyword>
<evidence type="ECO:0000256" key="12">
    <source>
        <dbReference type="SAM" id="MobiDB-lite"/>
    </source>
</evidence>
<keyword evidence="6" id="KW-0547">Nucleotide-binding</keyword>
<evidence type="ECO:0000256" key="1">
    <source>
        <dbReference type="ARBA" id="ARBA00004162"/>
    </source>
</evidence>
<dbReference type="EMBL" id="BMAC01003999">
    <property type="protein sequence ID" value="GFQ08257.1"/>
    <property type="molecule type" value="Genomic_DNA"/>
</dbReference>
<evidence type="ECO:0000256" key="10">
    <source>
        <dbReference type="ARBA" id="ARBA00047899"/>
    </source>
</evidence>
<evidence type="ECO:0000256" key="6">
    <source>
        <dbReference type="ARBA" id="ARBA00022741"/>
    </source>
</evidence>
<evidence type="ECO:0000256" key="4">
    <source>
        <dbReference type="ARBA" id="ARBA00022679"/>
    </source>
</evidence>
<accession>A0A830D918</accession>
<dbReference type="OrthoDB" id="4062651at2759"/>
<dbReference type="GO" id="GO:0005524">
    <property type="term" value="F:ATP binding"/>
    <property type="evidence" value="ECO:0007669"/>
    <property type="project" value="UniProtKB-KW"/>
</dbReference>
<dbReference type="Proteomes" id="UP000653305">
    <property type="component" value="Unassembled WGS sequence"/>
</dbReference>
<keyword evidence="9" id="KW-0472">Membrane</keyword>
<comment type="catalytic activity">
    <reaction evidence="10">
        <text>L-threonyl-[protein] + ATP = O-phospho-L-threonyl-[protein] + ADP + H(+)</text>
        <dbReference type="Rhea" id="RHEA:46608"/>
        <dbReference type="Rhea" id="RHEA-COMP:11060"/>
        <dbReference type="Rhea" id="RHEA-COMP:11605"/>
        <dbReference type="ChEBI" id="CHEBI:15378"/>
        <dbReference type="ChEBI" id="CHEBI:30013"/>
        <dbReference type="ChEBI" id="CHEBI:30616"/>
        <dbReference type="ChEBI" id="CHEBI:61977"/>
        <dbReference type="ChEBI" id="CHEBI:456216"/>
        <dbReference type="EC" id="2.7.11.1"/>
    </reaction>
</comment>
<feature type="region of interest" description="Disordered" evidence="12">
    <location>
        <begin position="107"/>
        <end position="126"/>
    </location>
</feature>